<dbReference type="Proteomes" id="UP001549031">
    <property type="component" value="Unassembled WGS sequence"/>
</dbReference>
<gene>
    <name evidence="2" type="ORF">ABID21_003440</name>
</gene>
<feature type="transmembrane region" description="Helical" evidence="1">
    <location>
        <begin position="5"/>
        <end position="24"/>
    </location>
</feature>
<keyword evidence="1" id="KW-0812">Transmembrane</keyword>
<accession>A0ABV2H9U0</accession>
<evidence type="ECO:0000313" key="2">
    <source>
        <dbReference type="EMBL" id="MET3587316.1"/>
    </source>
</evidence>
<dbReference type="RefSeq" id="WP_247245080.1">
    <property type="nucleotide sequence ID" value="NZ_JALJRA010000013.1"/>
</dbReference>
<protein>
    <submittedName>
        <fullName evidence="2">Uncharacterized protein</fullName>
    </submittedName>
</protein>
<dbReference type="EMBL" id="JBEPLJ010000013">
    <property type="protein sequence ID" value="MET3587316.1"/>
    <property type="molecule type" value="Genomic_DNA"/>
</dbReference>
<keyword evidence="3" id="KW-1185">Reference proteome</keyword>
<organism evidence="2 3">
    <name type="scientific">Pseudorhizobium tarimense</name>
    <dbReference type="NCBI Taxonomy" id="1079109"/>
    <lineage>
        <taxon>Bacteria</taxon>
        <taxon>Pseudomonadati</taxon>
        <taxon>Pseudomonadota</taxon>
        <taxon>Alphaproteobacteria</taxon>
        <taxon>Hyphomicrobiales</taxon>
        <taxon>Rhizobiaceae</taxon>
        <taxon>Rhizobium/Agrobacterium group</taxon>
        <taxon>Pseudorhizobium</taxon>
    </lineage>
</organism>
<evidence type="ECO:0000313" key="3">
    <source>
        <dbReference type="Proteomes" id="UP001549031"/>
    </source>
</evidence>
<evidence type="ECO:0000256" key="1">
    <source>
        <dbReference type="SAM" id="Phobius"/>
    </source>
</evidence>
<reference evidence="2 3" key="1">
    <citation type="submission" date="2024-06" db="EMBL/GenBank/DDBJ databases">
        <title>Genomic Encyclopedia of Type Strains, Phase IV (KMG-IV): sequencing the most valuable type-strain genomes for metagenomic binning, comparative biology and taxonomic classification.</title>
        <authorList>
            <person name="Goeker M."/>
        </authorList>
    </citation>
    <scope>NUCLEOTIDE SEQUENCE [LARGE SCALE GENOMIC DNA]</scope>
    <source>
        <strain evidence="2 3">DSM 105042</strain>
    </source>
</reference>
<comment type="caution">
    <text evidence="2">The sequence shown here is derived from an EMBL/GenBank/DDBJ whole genome shotgun (WGS) entry which is preliminary data.</text>
</comment>
<keyword evidence="1" id="KW-1133">Transmembrane helix</keyword>
<name>A0ABV2H9U0_9HYPH</name>
<sequence length="55" mass="6268">MRDRALALCGFLVLCGFLGILLWKVPRIDLLIVIGVTVAFAGYDLFFYHRRDDHG</sequence>
<keyword evidence="1" id="KW-0472">Membrane</keyword>
<proteinExistence type="predicted"/>
<feature type="transmembrane region" description="Helical" evidence="1">
    <location>
        <begin position="30"/>
        <end position="48"/>
    </location>
</feature>